<accession>A0A1E5R1C5</accession>
<dbReference type="OrthoDB" id="10264544at2759"/>
<evidence type="ECO:0000256" key="1">
    <source>
        <dbReference type="ARBA" id="ARBA00004123"/>
    </source>
</evidence>
<keyword evidence="5" id="KW-0175">Coiled coil</keyword>
<dbReference type="GO" id="GO:0000398">
    <property type="term" value="P:mRNA splicing, via spliceosome"/>
    <property type="evidence" value="ECO:0007669"/>
    <property type="project" value="InterPro"/>
</dbReference>
<feature type="region of interest" description="Disordered" evidence="6">
    <location>
        <begin position="38"/>
        <end position="70"/>
    </location>
</feature>
<dbReference type="InterPro" id="IPR027104">
    <property type="entry name" value="Prp3"/>
</dbReference>
<dbReference type="CDD" id="cd24162">
    <property type="entry name" value="Prp3_C"/>
    <property type="match status" value="1"/>
</dbReference>
<organism evidence="9 10">
    <name type="scientific">Hanseniaspora osmophila</name>
    <dbReference type="NCBI Taxonomy" id="56408"/>
    <lineage>
        <taxon>Eukaryota</taxon>
        <taxon>Fungi</taxon>
        <taxon>Dikarya</taxon>
        <taxon>Ascomycota</taxon>
        <taxon>Saccharomycotina</taxon>
        <taxon>Saccharomycetes</taxon>
        <taxon>Saccharomycodales</taxon>
        <taxon>Saccharomycodaceae</taxon>
        <taxon>Hanseniaspora</taxon>
    </lineage>
</organism>
<dbReference type="InterPro" id="IPR013881">
    <property type="entry name" value="Pre-mRNA_splic_Prp3_dom"/>
</dbReference>
<evidence type="ECO:0000256" key="3">
    <source>
        <dbReference type="ARBA" id="ARBA00023187"/>
    </source>
</evidence>
<keyword evidence="9" id="KW-0687">Ribonucleoprotein</keyword>
<dbReference type="PANTHER" id="PTHR14212">
    <property type="entry name" value="U4/U6-ASSOCIATED RNA SPLICING FACTOR-RELATED"/>
    <property type="match status" value="1"/>
</dbReference>
<keyword evidence="4" id="KW-0539">Nucleus</keyword>
<dbReference type="Proteomes" id="UP000095728">
    <property type="component" value="Unassembled WGS sequence"/>
</dbReference>
<protein>
    <submittedName>
        <fullName evidence="9">U4/U6 small nuclear ribonucleoprotein PRP3</fullName>
    </submittedName>
</protein>
<dbReference type="PANTHER" id="PTHR14212:SF0">
    <property type="entry name" value="U4_U6 SMALL NUCLEAR RIBONUCLEOPROTEIN PRP3"/>
    <property type="match status" value="1"/>
</dbReference>
<dbReference type="InParanoid" id="A0A1E5R1C5"/>
<dbReference type="AlphaFoldDB" id="A0A1E5R1C5"/>
<keyword evidence="10" id="KW-1185">Reference proteome</keyword>
<evidence type="ECO:0000259" key="8">
    <source>
        <dbReference type="Pfam" id="PF08572"/>
    </source>
</evidence>
<feature type="compositionally biased region" description="Basic residues" evidence="6">
    <location>
        <begin position="45"/>
        <end position="54"/>
    </location>
</feature>
<evidence type="ECO:0000256" key="6">
    <source>
        <dbReference type="SAM" id="MobiDB-lite"/>
    </source>
</evidence>
<dbReference type="GO" id="GO:0046540">
    <property type="term" value="C:U4/U6 x U5 tri-snRNP complex"/>
    <property type="evidence" value="ECO:0007669"/>
    <property type="project" value="InterPro"/>
</dbReference>
<gene>
    <name evidence="9" type="ORF">AWRI3579_g4072</name>
</gene>
<dbReference type="Pfam" id="PF06544">
    <property type="entry name" value="Prp3_C"/>
    <property type="match status" value="1"/>
</dbReference>
<feature type="coiled-coil region" evidence="5">
    <location>
        <begin position="112"/>
        <end position="139"/>
    </location>
</feature>
<feature type="compositionally biased region" description="Polar residues" evidence="6">
    <location>
        <begin position="10"/>
        <end position="22"/>
    </location>
</feature>
<evidence type="ECO:0000259" key="7">
    <source>
        <dbReference type="Pfam" id="PF06544"/>
    </source>
</evidence>
<keyword evidence="3" id="KW-0508">mRNA splicing</keyword>
<proteinExistence type="predicted"/>
<feature type="compositionally biased region" description="Basic and acidic residues" evidence="6">
    <location>
        <begin position="56"/>
        <end position="69"/>
    </location>
</feature>
<evidence type="ECO:0000313" key="9">
    <source>
        <dbReference type="EMBL" id="OEJ80700.1"/>
    </source>
</evidence>
<comment type="caution">
    <text evidence="9">The sequence shown here is derived from an EMBL/GenBank/DDBJ whole genome shotgun (WGS) entry which is preliminary data.</text>
</comment>
<evidence type="ECO:0000256" key="5">
    <source>
        <dbReference type="SAM" id="Coils"/>
    </source>
</evidence>
<comment type="subcellular location">
    <subcellularLocation>
        <location evidence="1">Nucleus</location>
    </subcellularLocation>
</comment>
<reference evidence="10" key="1">
    <citation type="journal article" date="2016" name="Genome Announc.">
        <title>Genome sequences of three species of Hanseniaspora isolated from spontaneous wine fermentations.</title>
        <authorList>
            <person name="Sternes P.R."/>
            <person name="Lee D."/>
            <person name="Kutyna D.R."/>
            <person name="Borneman A.R."/>
        </authorList>
    </citation>
    <scope>NUCLEOTIDE SEQUENCE [LARGE SCALE GENOMIC DNA]</scope>
    <source>
        <strain evidence="10">AWRI3579</strain>
    </source>
</reference>
<dbReference type="EMBL" id="LPNM01000011">
    <property type="protein sequence ID" value="OEJ80700.1"/>
    <property type="molecule type" value="Genomic_DNA"/>
</dbReference>
<evidence type="ECO:0000256" key="4">
    <source>
        <dbReference type="ARBA" id="ARBA00023242"/>
    </source>
</evidence>
<feature type="coiled-coil region" evidence="5">
    <location>
        <begin position="253"/>
        <end position="280"/>
    </location>
</feature>
<keyword evidence="2" id="KW-0507">mRNA processing</keyword>
<dbReference type="InterPro" id="IPR010541">
    <property type="entry name" value="Prp3_C"/>
</dbReference>
<feature type="region of interest" description="Disordered" evidence="6">
    <location>
        <begin position="201"/>
        <end position="225"/>
    </location>
</feature>
<evidence type="ECO:0000256" key="2">
    <source>
        <dbReference type="ARBA" id="ARBA00022664"/>
    </source>
</evidence>
<dbReference type="Pfam" id="PF08572">
    <property type="entry name" value="PRP3"/>
    <property type="match status" value="1"/>
</dbReference>
<dbReference type="FunCoup" id="A0A1E5R1C5">
    <property type="interactions" value="769"/>
</dbReference>
<dbReference type="STRING" id="56408.A0A1E5R1C5"/>
<evidence type="ECO:0000313" key="10">
    <source>
        <dbReference type="Proteomes" id="UP000095728"/>
    </source>
</evidence>
<feature type="domain" description="Pre-mRNA-splicing factor 3" evidence="8">
    <location>
        <begin position="105"/>
        <end position="336"/>
    </location>
</feature>
<feature type="compositionally biased region" description="Acidic residues" evidence="6">
    <location>
        <begin position="202"/>
        <end position="221"/>
    </location>
</feature>
<name>A0A1E5R1C5_9ASCO</name>
<feature type="region of interest" description="Disordered" evidence="6">
    <location>
        <begin position="1"/>
        <end position="22"/>
    </location>
</feature>
<sequence length="492" mass="57371">MSTDKEHAASSRNTQSKGLNTEIHSALLNDNLTLIKTQFQQPKIPKGRGHKYNKNRNNDGQRNKRKWAEDVNNDSVIDNPYLSGGQIGALKKKPILDLNNFHTVPGGMSEKYEQERSRIEHERRAKAEAKLRREQEKQRDLAMVKAGEKPDATLNESLTLLTDSILEEFENNPWDLVFLNKTHTDIHDKYIKVDYRTLKAEDDSDEDVDESEDDDLDEDTESSTPSVRYVLHPVPVVKEHIQTIDGDVKPSKLYLTKKEMKKLRRNKRKLDRQAMREKIRLGIEPKPEPKVRMSNIMKVVQNNANISDPTLFEKQVKEQVRERAEQHDLTNKQRHEKAVENQTFNAHEANQKRKELVESGMKYEVHCLCFKISRLWNPKNRFKINTNCRQLKLQGCCLRLKGSGEAIIIAQGSEKSCKFFQKLIMNRIKWDESFVDKESGNEIDMSDTTVELKWSGLVGKSSFKGKWFMKECYDLQHLLRVLDEFDCRQYWN</sequence>
<feature type="domain" description="Small nuclear ribonucleoprotein Prp3 C-terminal" evidence="7">
    <location>
        <begin position="369"/>
        <end position="492"/>
    </location>
</feature>